<dbReference type="InterPro" id="IPR028992">
    <property type="entry name" value="Hedgehog/Intein_dom"/>
</dbReference>
<gene>
    <name evidence="2" type="ORF">DA792_10980</name>
</gene>
<accession>A0A2R4M2Z3</accession>
<organism evidence="2 3">
    <name type="scientific">Celeribacter baekdonensis</name>
    <dbReference type="NCBI Taxonomy" id="875171"/>
    <lineage>
        <taxon>Bacteria</taxon>
        <taxon>Pseudomonadati</taxon>
        <taxon>Pseudomonadota</taxon>
        <taxon>Alphaproteobacteria</taxon>
        <taxon>Rhodobacterales</taxon>
        <taxon>Roseobacteraceae</taxon>
        <taxon>Celeribacter</taxon>
    </lineage>
</organism>
<dbReference type="EMBL" id="CP028475">
    <property type="protein sequence ID" value="AVW91541.1"/>
    <property type="molecule type" value="Genomic_DNA"/>
</dbReference>
<protein>
    <recommendedName>
        <fullName evidence="1">Hedgehog/Intein (Hint) domain-containing protein</fullName>
    </recommendedName>
</protein>
<sequence>MTITINAIDSQFAASTGSNVNSSPGQSKFDYPPTSTHDLIIESQLGDDSPYIFSPGDTYTLTFSGQGGDTIENATVVRSDYINYGGDEGYAVVFEGYDSNGELVQVVWTPEFDLETWYFNNFVGGQAPEFHNTDLDPGTTYQAVCFEASMPIDTPSGPMPAVRIRPGDRVLTHDHGPQVVRWVAARDVRGWGRHAPVVFEPGAIGNSGPVCLSQHHRVLVQGEEVMQKHGVSQVLLPAVSFVDGTHIRIRPQDRITYVHLLFERHELVSCQDVVCESLYLGRVAREVMVAASAAPKGAPESGAVETLMDVLGMSDAQTPARRFLSVREGHALLAQISGQSKQKPKLFLSPGRKQSRPYHLDLLKGPGWSGGGLPAFESVTQSETLQI</sequence>
<proteinExistence type="predicted"/>
<reference evidence="2 3" key="1">
    <citation type="submission" date="2018-03" db="EMBL/GenBank/DDBJ databases">
        <title>The Complete Genome of Celeribacter baekdonensis strain LH4, a Thiosulfate-Oxidizing Alphaproteobacterium Isolated from Gulf of Mexico Continental Slope Sediments.</title>
        <authorList>
            <person name="Flood B.E."/>
            <person name="Bailey J.V."/>
            <person name="Leprich D."/>
        </authorList>
    </citation>
    <scope>NUCLEOTIDE SEQUENCE [LARGE SCALE GENOMIC DNA]</scope>
    <source>
        <strain evidence="2 3">LH4</strain>
    </source>
</reference>
<dbReference type="Proteomes" id="UP000241447">
    <property type="component" value="Chromosome"/>
</dbReference>
<dbReference type="InterPro" id="IPR036844">
    <property type="entry name" value="Hint_dom_sf"/>
</dbReference>
<dbReference type="KEGG" id="cbak:DA792_10980"/>
<feature type="domain" description="Hedgehog/Intein (Hint)" evidence="1">
    <location>
        <begin position="144"/>
        <end position="281"/>
    </location>
</feature>
<dbReference type="RefSeq" id="WP_107719983.1">
    <property type="nucleotide sequence ID" value="NZ_CP028475.1"/>
</dbReference>
<evidence type="ECO:0000313" key="2">
    <source>
        <dbReference type="EMBL" id="AVW91541.1"/>
    </source>
</evidence>
<name>A0A2R4M2Z3_9RHOB</name>
<evidence type="ECO:0000313" key="3">
    <source>
        <dbReference type="Proteomes" id="UP000241447"/>
    </source>
</evidence>
<dbReference type="SUPFAM" id="SSF51294">
    <property type="entry name" value="Hedgehog/intein (Hint) domain"/>
    <property type="match status" value="1"/>
</dbReference>
<dbReference type="AlphaFoldDB" id="A0A2R4M2Z3"/>
<evidence type="ECO:0000259" key="1">
    <source>
        <dbReference type="Pfam" id="PF13403"/>
    </source>
</evidence>
<dbReference type="OrthoDB" id="6305173at2"/>
<dbReference type="Pfam" id="PF13403">
    <property type="entry name" value="Hint_2"/>
    <property type="match status" value="1"/>
</dbReference>